<evidence type="ECO:0000256" key="2">
    <source>
        <dbReference type="SAM" id="SignalP"/>
    </source>
</evidence>
<comment type="similarity">
    <text evidence="1">Belongs to the UPF0065 (bug) family.</text>
</comment>
<dbReference type="PIRSF" id="PIRSF017082">
    <property type="entry name" value="YflP"/>
    <property type="match status" value="1"/>
</dbReference>
<dbReference type="EMBL" id="CAJZAH010000001">
    <property type="protein sequence ID" value="CAG9166790.1"/>
    <property type="molecule type" value="Genomic_DNA"/>
</dbReference>
<reference evidence="3 4" key="1">
    <citation type="submission" date="2021-08" db="EMBL/GenBank/DDBJ databases">
        <authorList>
            <person name="Peeters C."/>
        </authorList>
    </citation>
    <scope>NUCLEOTIDE SEQUENCE [LARGE SCALE GENOMIC DNA]</scope>
    <source>
        <strain evidence="3 4">LMG 21510</strain>
    </source>
</reference>
<proteinExistence type="inferred from homology"/>
<dbReference type="Gene3D" id="3.40.190.150">
    <property type="entry name" value="Bordetella uptake gene, domain 1"/>
    <property type="match status" value="1"/>
</dbReference>
<dbReference type="Gene3D" id="3.40.190.10">
    <property type="entry name" value="Periplasmic binding protein-like II"/>
    <property type="match status" value="1"/>
</dbReference>
<organism evidence="3 4">
    <name type="scientific">Cupriavidus respiraculi</name>
    <dbReference type="NCBI Taxonomy" id="195930"/>
    <lineage>
        <taxon>Bacteria</taxon>
        <taxon>Pseudomonadati</taxon>
        <taxon>Pseudomonadota</taxon>
        <taxon>Betaproteobacteria</taxon>
        <taxon>Burkholderiales</taxon>
        <taxon>Burkholderiaceae</taxon>
        <taxon>Cupriavidus</taxon>
    </lineage>
</organism>
<dbReference type="InterPro" id="IPR005064">
    <property type="entry name" value="BUG"/>
</dbReference>
<dbReference type="Pfam" id="PF03401">
    <property type="entry name" value="TctC"/>
    <property type="match status" value="1"/>
</dbReference>
<dbReference type="Proteomes" id="UP000721236">
    <property type="component" value="Unassembled WGS sequence"/>
</dbReference>
<protein>
    <recommendedName>
        <fullName evidence="5">Tripartite tricarboxylate transporter substrate binding protein</fullName>
    </recommendedName>
</protein>
<keyword evidence="2" id="KW-0732">Signal</keyword>
<feature type="chain" id="PRO_5045434982" description="Tripartite tricarboxylate transporter substrate binding protein" evidence="2">
    <location>
        <begin position="28"/>
        <end position="326"/>
    </location>
</feature>
<dbReference type="RefSeq" id="WP_224039468.1">
    <property type="nucleotide sequence ID" value="NZ_CAJZAH010000001.1"/>
</dbReference>
<dbReference type="SUPFAM" id="SSF53850">
    <property type="entry name" value="Periplasmic binding protein-like II"/>
    <property type="match status" value="1"/>
</dbReference>
<gene>
    <name evidence="3" type="ORF">LMG21510_00546</name>
</gene>
<evidence type="ECO:0000313" key="3">
    <source>
        <dbReference type="EMBL" id="CAG9166790.1"/>
    </source>
</evidence>
<sequence length="326" mass="34035">MPSLALLRIPCVLVALGLAATSPSAAAAAPYPSEPIRIIVGYQAGGPTDLTARLLASKLQASLGQPVIVENKPGAGSNIASEYVAAAPPDGYTLLLAAAPITMTKFLYKGLKFDVQKSFEPIANVMNAPAVLAVSPKLPARDLQSLIELAKQRPGSLTFGSTGTGGSQHLAGELLKQRAGIDLLHVPYKGASTALTDLMAGTVDMVFMTSMSALPALKSGNPRALAVASKKRLPQMPDLPTMDESGLPGFEADSWNGLLAPAKTPAAVLDRLNAEVNKALASPAVRDALVSQGAVVVGGSRQEFRQYLDKEVERWSTVFKTVKISL</sequence>
<dbReference type="CDD" id="cd13578">
    <property type="entry name" value="PBP2_Bug27"/>
    <property type="match status" value="1"/>
</dbReference>
<dbReference type="PANTHER" id="PTHR42928:SF5">
    <property type="entry name" value="BLR1237 PROTEIN"/>
    <property type="match status" value="1"/>
</dbReference>
<evidence type="ECO:0000256" key="1">
    <source>
        <dbReference type="ARBA" id="ARBA00006987"/>
    </source>
</evidence>
<accession>A0ABM8WHQ8</accession>
<keyword evidence="4" id="KW-1185">Reference proteome</keyword>
<comment type="caution">
    <text evidence="3">The sequence shown here is derived from an EMBL/GenBank/DDBJ whole genome shotgun (WGS) entry which is preliminary data.</text>
</comment>
<evidence type="ECO:0008006" key="5">
    <source>
        <dbReference type="Google" id="ProtNLM"/>
    </source>
</evidence>
<feature type="signal peptide" evidence="2">
    <location>
        <begin position="1"/>
        <end position="27"/>
    </location>
</feature>
<evidence type="ECO:0000313" key="4">
    <source>
        <dbReference type="Proteomes" id="UP000721236"/>
    </source>
</evidence>
<dbReference type="PANTHER" id="PTHR42928">
    <property type="entry name" value="TRICARBOXYLATE-BINDING PROTEIN"/>
    <property type="match status" value="1"/>
</dbReference>
<name>A0ABM8WHQ8_9BURK</name>
<dbReference type="InterPro" id="IPR042100">
    <property type="entry name" value="Bug_dom1"/>
</dbReference>